<dbReference type="RefSeq" id="XP_052903907.1">
    <property type="nucleotide sequence ID" value="XM_053049736.1"/>
</dbReference>
<keyword evidence="2" id="KW-1185">Reference proteome</keyword>
<evidence type="ECO:0000313" key="2">
    <source>
        <dbReference type="Proteomes" id="UP000054524"/>
    </source>
</evidence>
<sequence>MSIAEQLNKVREKNVKERSRVVIFREWIEEPDILFYSRVEEAVELFQLYHDAAYERAQKYITSFTDDQSQNSRRDRMTDRENALLSKRMKLLLETLTPYTLHEYVQVILEWLIRRYRIDKYEFDYLVSATIQVPSIHSAIEMFTRRNPFMNSAVVSLLQCRCIPQLIGKDLAKNTLINVCILKPLLHIEGNKDTAVYAHFLEKVSESLFVESGIPEEVVCEWVNSLMDCRRRMKTQASKESQEIVKRLESILIYIRANHELIDEIEAKIDEFSDAPALPTEAVVDSENVLYRFSTLYAHFKETAEKDEIMQEYPIELMSQLVSEKEEVPGWLDIIKDTIFTMPEQEGIMDFLLEKTGIATLLCTDARYKSLAKKNPAIDVLARIEREAEGAELKITKPALKSFYGILPNRRIEAWIFKKVSKYSELKTVLSVLLPVLSLETIHAEMLKVNDWASAVLFLDEAHVDSFVKNISRDLLVSHFSEYIDAVSKYANYTPLGLSLSSEEKASLLEITRNSLKRNTTPADMLFMVHLYVDLGAQIEDLLALHEKISLFPEEERKRPVKALLSVLSTMRGAISSTVLRGIIRSLDAFDVDTTISLLFYRTALSLSVSEFGAFIAESILKADESESVEGKMLRCLRKDNIDLVSAVFEKYFTSLTPQEIMHVITTEYIDLLAAGLTKAFVHFDLCFQQDIIRLSMEMEESGRSALFDIISKNAPYAILLQSVIPNSKHSITLVLDTVLSTFIDADSSASLLAQNAEGAALEALLLEKLIQARKMGINESVLCNWERTILPMPNIPALLAQLVKKAPSQIVRGIISRYLKKNLCPTALLFVFVQNQISDSAILSNILKYSPSPRSKVLLLRSVLMRPLKNTLPLVFTILQDKKSSLLRYYIQSRLKHIVKCVLAQKDTQGLLVTKIMCNLISREKNVMHPYVPSLMSLVKKTKKKMLVRKLSNINLRYIMEVVSDNTDMLILKEYVQNKLSDLEPEDVKALTSFYINRIDSRIAAKTLVTLFEVIKNPQEVWTDILKKTEGYTPRFINILHCMSKSDTQGICMASLSSIYSRLESMLIAALEENTTSEIVYIMKKFFMHEKSTLITISRILELSLLIISNHKSIPGLVSALFYSQAVNNPSEAEGINHAVLVELTKAEGNRKTALFNTLYKMYAKYPDFITRILGQSAPYFAILLESKDASTRKKAEHLMKCITSLSGEDPYKFL</sequence>
<dbReference type="GeneID" id="77677097"/>
<proteinExistence type="predicted"/>
<dbReference type="EMBL" id="AKIJ01000005">
    <property type="protein sequence ID" value="KFG25352.1"/>
    <property type="molecule type" value="Genomic_DNA"/>
</dbReference>
<reference evidence="1 2" key="1">
    <citation type="journal article" date="2014" name="Genome Announc.">
        <title>Genome Sequence of the Microsporidian Species Nematocida sp1 Strain ERTm6 (ATCC PRA-372).</title>
        <authorList>
            <person name="Bakowski M.A."/>
            <person name="Priest M."/>
            <person name="Young S."/>
            <person name="Cuomo C.A."/>
            <person name="Troemel E.R."/>
        </authorList>
    </citation>
    <scope>NUCLEOTIDE SEQUENCE [LARGE SCALE GENOMIC DNA]</scope>
    <source>
        <strain evidence="1 2">ERTm6</strain>
    </source>
</reference>
<dbReference type="AlphaFoldDB" id="A0A086IZN4"/>
<dbReference type="InterPro" id="IPR016024">
    <property type="entry name" value="ARM-type_fold"/>
</dbReference>
<dbReference type="SUPFAM" id="SSF48371">
    <property type="entry name" value="ARM repeat"/>
    <property type="match status" value="1"/>
</dbReference>
<evidence type="ECO:0000313" key="1">
    <source>
        <dbReference type="EMBL" id="KFG25352.1"/>
    </source>
</evidence>
<gene>
    <name evidence="1" type="ORF">NESG_02124</name>
</gene>
<organism evidence="1 2">
    <name type="scientific">Nematocida ausubeli (strain ATCC PRA-371 / ERTm2)</name>
    <name type="common">Nematode killer fungus</name>
    <dbReference type="NCBI Taxonomy" id="1913371"/>
    <lineage>
        <taxon>Eukaryota</taxon>
        <taxon>Fungi</taxon>
        <taxon>Fungi incertae sedis</taxon>
        <taxon>Microsporidia</taxon>
        <taxon>Nematocida</taxon>
    </lineage>
</organism>
<evidence type="ECO:0008006" key="3">
    <source>
        <dbReference type="Google" id="ProtNLM"/>
    </source>
</evidence>
<dbReference type="HOGENOM" id="CLU_007547_0_0_1"/>
<protein>
    <recommendedName>
        <fullName evidence="3">U3 small nucleolar RNA-associated protein 10</fullName>
    </recommendedName>
</protein>
<name>A0A086IZN4_NEMA1</name>
<dbReference type="Proteomes" id="UP000054524">
    <property type="component" value="Unassembled WGS sequence"/>
</dbReference>
<comment type="caution">
    <text evidence="1">The sequence shown here is derived from an EMBL/GenBank/DDBJ whole genome shotgun (WGS) entry which is preliminary data.</text>
</comment>
<accession>A0A086IZN4</accession>